<proteinExistence type="inferred from homology"/>
<organism evidence="7 8">
    <name type="scientific">Maledivibacter halophilus</name>
    <dbReference type="NCBI Taxonomy" id="36842"/>
    <lineage>
        <taxon>Bacteria</taxon>
        <taxon>Bacillati</taxon>
        <taxon>Bacillota</taxon>
        <taxon>Clostridia</taxon>
        <taxon>Peptostreptococcales</taxon>
        <taxon>Caminicellaceae</taxon>
        <taxon>Maledivibacter</taxon>
    </lineage>
</organism>
<sequence length="296" mass="32433">MKNYIVRALAANKNIRAFAAITTDMVEKARKTHQTTPVATAALGRTMTAASIMGYMLKGNNDTLTLQIRGVNKIKSIVAVANSKGYVKSYISNPYIDVSLNDKGKLDVGGAIGKNGKLIVVKDMGLKEPYVGQSNLITGEIAEDIAAYYMYSEQQPSVVSLGVLLNSDSSVKASGGIIIQPLPDVDEEVLDKLEKSIKDIKPISSMVAKGMTGENILEEVLKNFEVEIIEKGEIDFQCDCSRGKIEKALISIGEKDLRSIIEEDGKAEIQCHFCNEKYLFDKNQLIELLNRAIDHK</sequence>
<evidence type="ECO:0000256" key="3">
    <source>
        <dbReference type="ARBA" id="ARBA00023157"/>
    </source>
</evidence>
<comment type="PTM">
    <text evidence="6">Under oxidizing conditions two disulfide bonds are formed involving the reactive cysteines. Under reducing conditions zinc is bound to the reactive cysteines and the protein is inactive.</text>
</comment>
<evidence type="ECO:0000313" key="8">
    <source>
        <dbReference type="Proteomes" id="UP000190285"/>
    </source>
</evidence>
<dbReference type="GO" id="GO:0044183">
    <property type="term" value="F:protein folding chaperone"/>
    <property type="evidence" value="ECO:0007669"/>
    <property type="project" value="TreeGrafter"/>
</dbReference>
<dbReference type="InterPro" id="IPR016154">
    <property type="entry name" value="Heat_shock_Hsp33_C"/>
</dbReference>
<dbReference type="Proteomes" id="UP000190285">
    <property type="component" value="Unassembled WGS sequence"/>
</dbReference>
<dbReference type="RefSeq" id="WP_079489507.1">
    <property type="nucleotide sequence ID" value="NZ_FUZT01000001.1"/>
</dbReference>
<evidence type="ECO:0000256" key="6">
    <source>
        <dbReference type="HAMAP-Rule" id="MF_00117"/>
    </source>
</evidence>
<dbReference type="SUPFAM" id="SSF64397">
    <property type="entry name" value="Hsp33 domain"/>
    <property type="match status" value="1"/>
</dbReference>
<protein>
    <recommendedName>
        <fullName evidence="6">33 kDa chaperonin</fullName>
    </recommendedName>
    <alternativeName>
        <fullName evidence="6">Heat shock protein 33 homolog</fullName>
        <shortName evidence="6">HSP33</shortName>
    </alternativeName>
</protein>
<evidence type="ECO:0000256" key="4">
    <source>
        <dbReference type="ARBA" id="ARBA00023186"/>
    </source>
</evidence>
<evidence type="ECO:0000313" key="7">
    <source>
        <dbReference type="EMBL" id="SKC43422.1"/>
    </source>
</evidence>
<comment type="subcellular location">
    <subcellularLocation>
        <location evidence="6">Cytoplasm</location>
    </subcellularLocation>
</comment>
<name>A0A1T5IWG8_9FIRM</name>
<dbReference type="PIRSF" id="PIRSF005261">
    <property type="entry name" value="Heat_shock_Hsp33"/>
    <property type="match status" value="1"/>
</dbReference>
<gene>
    <name evidence="6" type="primary">hslO</name>
    <name evidence="7" type="ORF">SAMN02194393_00812</name>
</gene>
<accession>A0A1T5IWG8</accession>
<dbReference type="GO" id="GO:0005737">
    <property type="term" value="C:cytoplasm"/>
    <property type="evidence" value="ECO:0007669"/>
    <property type="project" value="UniProtKB-SubCell"/>
</dbReference>
<dbReference type="PANTHER" id="PTHR30111:SF1">
    <property type="entry name" value="33 KDA CHAPERONIN"/>
    <property type="match status" value="1"/>
</dbReference>
<keyword evidence="3 6" id="KW-1015">Disulfide bond</keyword>
<dbReference type="Gene3D" id="3.90.1280.10">
    <property type="entry name" value="HSP33 redox switch-like"/>
    <property type="match status" value="1"/>
</dbReference>
<dbReference type="NCBIfam" id="NF001033">
    <property type="entry name" value="PRK00114.1"/>
    <property type="match status" value="1"/>
</dbReference>
<keyword evidence="1 6" id="KW-0963">Cytoplasm</keyword>
<dbReference type="Gene3D" id="3.55.30.10">
    <property type="entry name" value="Hsp33 domain"/>
    <property type="match status" value="1"/>
</dbReference>
<dbReference type="InterPro" id="IPR000397">
    <property type="entry name" value="Heat_shock_Hsp33"/>
</dbReference>
<dbReference type="AlphaFoldDB" id="A0A1T5IWG8"/>
<feature type="disulfide bond" description="Redox-active" evidence="6">
    <location>
        <begin position="271"/>
        <end position="274"/>
    </location>
</feature>
<keyword evidence="4 6" id="KW-0143">Chaperone</keyword>
<dbReference type="PANTHER" id="PTHR30111">
    <property type="entry name" value="33 KDA CHAPERONIN"/>
    <property type="match status" value="1"/>
</dbReference>
<dbReference type="OrthoDB" id="9776534at2"/>
<dbReference type="EMBL" id="FUZT01000001">
    <property type="protein sequence ID" value="SKC43422.1"/>
    <property type="molecule type" value="Genomic_DNA"/>
</dbReference>
<keyword evidence="8" id="KW-1185">Reference proteome</keyword>
<comment type="similarity">
    <text evidence="6">Belongs to the HSP33 family.</text>
</comment>
<feature type="disulfide bond" description="Redox-active" evidence="6">
    <location>
        <begin position="238"/>
        <end position="240"/>
    </location>
</feature>
<evidence type="ECO:0000256" key="2">
    <source>
        <dbReference type="ARBA" id="ARBA00022833"/>
    </source>
</evidence>
<dbReference type="SUPFAM" id="SSF118352">
    <property type="entry name" value="HSP33 redox switch-like"/>
    <property type="match status" value="1"/>
</dbReference>
<dbReference type="InterPro" id="IPR016153">
    <property type="entry name" value="Heat_shock_Hsp33_N"/>
</dbReference>
<comment type="function">
    <text evidence="6">Redox regulated molecular chaperone. Protects both thermally unfolding and oxidatively damaged proteins from irreversible aggregation. Plays an important role in the bacterial defense system toward oxidative stress.</text>
</comment>
<reference evidence="8" key="1">
    <citation type="submission" date="2017-02" db="EMBL/GenBank/DDBJ databases">
        <authorList>
            <person name="Varghese N."/>
            <person name="Submissions S."/>
        </authorList>
    </citation>
    <scope>NUCLEOTIDE SEQUENCE [LARGE SCALE GENOMIC DNA]</scope>
    <source>
        <strain evidence="8">M1</strain>
    </source>
</reference>
<dbReference type="STRING" id="36842.SAMN02194393_00812"/>
<dbReference type="GO" id="GO:0042026">
    <property type="term" value="P:protein refolding"/>
    <property type="evidence" value="ECO:0007669"/>
    <property type="project" value="TreeGrafter"/>
</dbReference>
<evidence type="ECO:0000256" key="5">
    <source>
        <dbReference type="ARBA" id="ARBA00023284"/>
    </source>
</evidence>
<keyword evidence="2 6" id="KW-0862">Zinc</keyword>
<evidence type="ECO:0000256" key="1">
    <source>
        <dbReference type="ARBA" id="ARBA00022490"/>
    </source>
</evidence>
<dbReference type="Pfam" id="PF01430">
    <property type="entry name" value="HSP33"/>
    <property type="match status" value="1"/>
</dbReference>
<dbReference type="CDD" id="cd00498">
    <property type="entry name" value="Hsp33"/>
    <property type="match status" value="1"/>
</dbReference>
<dbReference type="GO" id="GO:0051082">
    <property type="term" value="F:unfolded protein binding"/>
    <property type="evidence" value="ECO:0007669"/>
    <property type="project" value="UniProtKB-UniRule"/>
</dbReference>
<dbReference type="HAMAP" id="MF_00117">
    <property type="entry name" value="HslO"/>
    <property type="match status" value="1"/>
</dbReference>
<keyword evidence="5 6" id="KW-0676">Redox-active center</keyword>